<evidence type="ECO:0000259" key="2">
    <source>
        <dbReference type="SMART" id="SM00507"/>
    </source>
</evidence>
<sequence>MTRWSGRAAQVLLRRVLATYGSQCHLCQHPIDVRLLGQRHPDGPSVDHLIPRSKGGTNDMGNLRPAHQRCNSRRGNRPLTPALLARFRSRPARASGLRAGFF</sequence>
<gene>
    <name evidence="3" type="ORF">ACFSYH_05920</name>
</gene>
<evidence type="ECO:0000313" key="3">
    <source>
        <dbReference type="EMBL" id="MFD2840105.1"/>
    </source>
</evidence>
<keyword evidence="3" id="KW-0378">Hydrolase</keyword>
<dbReference type="EMBL" id="JBHUOP010000002">
    <property type="protein sequence ID" value="MFD2840105.1"/>
    <property type="molecule type" value="Genomic_DNA"/>
</dbReference>
<organism evidence="3 4">
    <name type="scientific">Populibacterium corticicola</name>
    <dbReference type="NCBI Taxonomy" id="1812826"/>
    <lineage>
        <taxon>Bacteria</taxon>
        <taxon>Bacillati</taxon>
        <taxon>Actinomycetota</taxon>
        <taxon>Actinomycetes</taxon>
        <taxon>Micrococcales</taxon>
        <taxon>Jonesiaceae</taxon>
        <taxon>Populibacterium</taxon>
    </lineage>
</organism>
<proteinExistence type="predicted"/>
<dbReference type="CDD" id="cd00085">
    <property type="entry name" value="HNHc"/>
    <property type="match status" value="1"/>
</dbReference>
<dbReference type="SMART" id="SM00507">
    <property type="entry name" value="HNHc"/>
    <property type="match status" value="1"/>
</dbReference>
<reference evidence="4" key="1">
    <citation type="journal article" date="2019" name="Int. J. Syst. Evol. Microbiol.">
        <title>The Global Catalogue of Microorganisms (GCM) 10K type strain sequencing project: providing services to taxonomists for standard genome sequencing and annotation.</title>
        <authorList>
            <consortium name="The Broad Institute Genomics Platform"/>
            <consortium name="The Broad Institute Genome Sequencing Center for Infectious Disease"/>
            <person name="Wu L."/>
            <person name="Ma J."/>
        </authorList>
    </citation>
    <scope>NUCLEOTIDE SEQUENCE [LARGE SCALE GENOMIC DNA]</scope>
    <source>
        <strain evidence="4">KCTC 33576</strain>
    </source>
</reference>
<evidence type="ECO:0000313" key="4">
    <source>
        <dbReference type="Proteomes" id="UP001597391"/>
    </source>
</evidence>
<keyword evidence="3" id="KW-0540">Nuclease</keyword>
<name>A0ABW5XDP6_9MICO</name>
<keyword evidence="3" id="KW-0255">Endonuclease</keyword>
<feature type="compositionally biased region" description="Basic residues" evidence="1">
    <location>
        <begin position="66"/>
        <end position="76"/>
    </location>
</feature>
<protein>
    <submittedName>
        <fullName evidence="3">HNH endonuclease</fullName>
    </submittedName>
</protein>
<dbReference type="Proteomes" id="UP001597391">
    <property type="component" value="Unassembled WGS sequence"/>
</dbReference>
<feature type="domain" description="HNH nuclease" evidence="2">
    <location>
        <begin position="12"/>
        <end position="72"/>
    </location>
</feature>
<keyword evidence="4" id="KW-1185">Reference proteome</keyword>
<dbReference type="Pfam" id="PF01844">
    <property type="entry name" value="HNH"/>
    <property type="match status" value="1"/>
</dbReference>
<dbReference type="GO" id="GO:0004519">
    <property type="term" value="F:endonuclease activity"/>
    <property type="evidence" value="ECO:0007669"/>
    <property type="project" value="UniProtKB-KW"/>
</dbReference>
<comment type="caution">
    <text evidence="3">The sequence shown here is derived from an EMBL/GenBank/DDBJ whole genome shotgun (WGS) entry which is preliminary data.</text>
</comment>
<evidence type="ECO:0000256" key="1">
    <source>
        <dbReference type="SAM" id="MobiDB-lite"/>
    </source>
</evidence>
<dbReference type="Gene3D" id="1.10.30.50">
    <property type="match status" value="1"/>
</dbReference>
<feature type="region of interest" description="Disordered" evidence="1">
    <location>
        <begin position="42"/>
        <end position="78"/>
    </location>
</feature>
<dbReference type="InterPro" id="IPR003615">
    <property type="entry name" value="HNH_nuc"/>
</dbReference>
<dbReference type="RefSeq" id="WP_377465777.1">
    <property type="nucleotide sequence ID" value="NZ_JBHUOP010000002.1"/>
</dbReference>
<accession>A0ABW5XDP6</accession>
<dbReference type="InterPro" id="IPR002711">
    <property type="entry name" value="HNH"/>
</dbReference>